<accession>A0ABQ0FZR1</accession>
<dbReference type="Proteomes" id="UP001628179">
    <property type="component" value="Unassembled WGS sequence"/>
</dbReference>
<evidence type="ECO:0000256" key="1">
    <source>
        <dbReference type="SAM" id="Coils"/>
    </source>
</evidence>
<keyword evidence="1" id="KW-0175">Coiled coil</keyword>
<dbReference type="EMBL" id="BAAFSV010000001">
    <property type="protein sequence ID" value="GAB1310982.1"/>
    <property type="molecule type" value="Genomic_DNA"/>
</dbReference>
<evidence type="ECO:0000256" key="2">
    <source>
        <dbReference type="SAM" id="MobiDB-lite"/>
    </source>
</evidence>
<gene>
    <name evidence="3" type="ORF">MFIFM68171_01192</name>
</gene>
<reference evidence="3 4" key="1">
    <citation type="submission" date="2024-09" db="EMBL/GenBank/DDBJ databases">
        <title>Itraconazole resistance in Madurella fahalii resulting from another homologue of gene encoding cytochrome P450 14-alpha sterol demethylase (CYP51).</title>
        <authorList>
            <person name="Yoshioka I."/>
            <person name="Fahal A.H."/>
            <person name="Kaneko S."/>
            <person name="Yaguchi T."/>
        </authorList>
    </citation>
    <scope>NUCLEOTIDE SEQUENCE [LARGE SCALE GENOMIC DNA]</scope>
    <source>
        <strain evidence="3 4">IFM 68171</strain>
    </source>
</reference>
<feature type="compositionally biased region" description="Low complexity" evidence="2">
    <location>
        <begin position="28"/>
        <end position="39"/>
    </location>
</feature>
<feature type="compositionally biased region" description="Basic and acidic residues" evidence="2">
    <location>
        <begin position="121"/>
        <end position="136"/>
    </location>
</feature>
<feature type="region of interest" description="Disordered" evidence="2">
    <location>
        <begin position="1"/>
        <end position="201"/>
    </location>
</feature>
<protein>
    <recommendedName>
        <fullName evidence="5">t-SNARE coiled-coil homology domain-containing protein</fullName>
    </recommendedName>
</protein>
<proteinExistence type="predicted"/>
<sequence length="444" mass="49012">MGKFSSFLRKSSDKDKTDKNPSPSSSNPYLQQQDPPQYDGNQYHTQNSQPYPGAEAGSRVGLPSSVRPGGLPNKLSYDGVGRNAAYESDKTSPPPAYNHDSHQLPGYASQRGTSGLASGYQKDKLGASDGFGRDRFGSPALPQSNQHPPRPTQNQGGYGGLGDENGALFANYSGPQKFAAAQNPPQPGAQAGGQGRPMNWNEMTDQEKEDYQVQETKTQIVDTIRDTKASGARSVAMVNQFVNGTMSINEQLMRDRERLHQAHRNLIGTGTEVDKGRVNLSHLDAARAPLLNLMANSSSRIAAREEKKTVRQLQHEKELAQLDQDEFESTEKFARMQAMMEQEMRARDAQEKQAQQKTLLGGKPKNTWMEFEDDTGEQAALNEEIEQQTAEISRGLGAAKMMLQFQQEQLSQQNDKLKVMSELADKAQHGVSRNQLHLNAKHGR</sequence>
<dbReference type="RefSeq" id="XP_070912715.1">
    <property type="nucleotide sequence ID" value="XM_071056614.1"/>
</dbReference>
<evidence type="ECO:0000313" key="3">
    <source>
        <dbReference type="EMBL" id="GAB1310982.1"/>
    </source>
</evidence>
<feature type="compositionally biased region" description="Basic and acidic residues" evidence="2">
    <location>
        <begin position="10"/>
        <end position="19"/>
    </location>
</feature>
<evidence type="ECO:0000313" key="4">
    <source>
        <dbReference type="Proteomes" id="UP001628179"/>
    </source>
</evidence>
<feature type="coiled-coil region" evidence="1">
    <location>
        <begin position="303"/>
        <end position="330"/>
    </location>
</feature>
<organism evidence="3 4">
    <name type="scientific">Madurella fahalii</name>
    <dbReference type="NCBI Taxonomy" id="1157608"/>
    <lineage>
        <taxon>Eukaryota</taxon>
        <taxon>Fungi</taxon>
        <taxon>Dikarya</taxon>
        <taxon>Ascomycota</taxon>
        <taxon>Pezizomycotina</taxon>
        <taxon>Sordariomycetes</taxon>
        <taxon>Sordariomycetidae</taxon>
        <taxon>Sordariales</taxon>
        <taxon>Sordariales incertae sedis</taxon>
        <taxon>Madurella</taxon>
    </lineage>
</organism>
<keyword evidence="4" id="KW-1185">Reference proteome</keyword>
<comment type="caution">
    <text evidence="3">The sequence shown here is derived from an EMBL/GenBank/DDBJ whole genome shotgun (WGS) entry which is preliminary data.</text>
</comment>
<dbReference type="GeneID" id="98171937"/>
<evidence type="ECO:0008006" key="5">
    <source>
        <dbReference type="Google" id="ProtNLM"/>
    </source>
</evidence>
<feature type="compositionally biased region" description="Polar residues" evidence="2">
    <location>
        <begin position="141"/>
        <end position="155"/>
    </location>
</feature>
<feature type="compositionally biased region" description="Polar residues" evidence="2">
    <location>
        <begin position="40"/>
        <end position="50"/>
    </location>
</feature>
<name>A0ABQ0FZR1_9PEZI</name>